<evidence type="ECO:0000259" key="1">
    <source>
        <dbReference type="Pfam" id="PF03625"/>
    </source>
</evidence>
<name>A0ABW8IVJ4_9GAMM</name>
<dbReference type="RefSeq" id="WP_404601013.1">
    <property type="nucleotide sequence ID" value="NZ_JADIKG010000011.1"/>
</dbReference>
<reference evidence="2 3" key="1">
    <citation type="submission" date="2020-10" db="EMBL/GenBank/DDBJ databases">
        <title>Phylogeny of dyella-like bacteria.</title>
        <authorList>
            <person name="Fu J."/>
        </authorList>
    </citation>
    <scope>NUCLEOTIDE SEQUENCE [LARGE SCALE GENOMIC DNA]</scope>
    <source>
        <strain evidence="2 3">DHOB07</strain>
    </source>
</reference>
<sequence>MTSASTHADDAAGIVSFKSPYLFDDTVQRLLAAFADRSIKVFATIDQRAEALAVGLTMPPTTLILFGNPRAGTPLMLANPQSGVDLPLKALVVEPSPGRVEVILNSAAYIIRRHALPAELLANLAPVERLVAGILRT</sequence>
<dbReference type="Pfam" id="PF03625">
    <property type="entry name" value="DUF302"/>
    <property type="match status" value="1"/>
</dbReference>
<dbReference type="CDD" id="cd14797">
    <property type="entry name" value="DUF302"/>
    <property type="match status" value="1"/>
</dbReference>
<dbReference type="InterPro" id="IPR005180">
    <property type="entry name" value="DUF302"/>
</dbReference>
<evidence type="ECO:0000313" key="2">
    <source>
        <dbReference type="EMBL" id="MFK2873435.1"/>
    </source>
</evidence>
<keyword evidence="3" id="KW-1185">Reference proteome</keyword>
<dbReference type="EMBL" id="JADIKG010000011">
    <property type="protein sequence ID" value="MFK2873435.1"/>
    <property type="molecule type" value="Genomic_DNA"/>
</dbReference>
<evidence type="ECO:0000313" key="3">
    <source>
        <dbReference type="Proteomes" id="UP001620405"/>
    </source>
</evidence>
<feature type="domain" description="DUF302" evidence="1">
    <location>
        <begin position="45"/>
        <end position="105"/>
    </location>
</feature>
<dbReference type="PANTHER" id="PTHR38342:SF2">
    <property type="entry name" value="INNER MEMBRANE OR EXPORTED"/>
    <property type="match status" value="1"/>
</dbReference>
<dbReference type="PANTHER" id="PTHR38342">
    <property type="entry name" value="SLR5037 PROTEIN"/>
    <property type="match status" value="1"/>
</dbReference>
<gene>
    <name evidence="2" type="ORF">ISP13_07805</name>
</gene>
<organism evidence="2 3">
    <name type="scientific">Dyella lipolytica</name>
    <dbReference type="NCBI Taxonomy" id="1867835"/>
    <lineage>
        <taxon>Bacteria</taxon>
        <taxon>Pseudomonadati</taxon>
        <taxon>Pseudomonadota</taxon>
        <taxon>Gammaproteobacteria</taxon>
        <taxon>Lysobacterales</taxon>
        <taxon>Rhodanobacteraceae</taxon>
        <taxon>Dyella</taxon>
    </lineage>
</organism>
<dbReference type="Gene3D" id="3.30.310.70">
    <property type="entry name" value="TT1751-like domain"/>
    <property type="match status" value="1"/>
</dbReference>
<comment type="caution">
    <text evidence="2">The sequence shown here is derived from an EMBL/GenBank/DDBJ whole genome shotgun (WGS) entry which is preliminary data.</text>
</comment>
<protein>
    <submittedName>
        <fullName evidence="2">DUF302 domain-containing protein</fullName>
    </submittedName>
</protein>
<dbReference type="Proteomes" id="UP001620405">
    <property type="component" value="Unassembled WGS sequence"/>
</dbReference>
<dbReference type="InterPro" id="IPR035923">
    <property type="entry name" value="TT1751-like_sf"/>
</dbReference>
<dbReference type="SUPFAM" id="SSF103247">
    <property type="entry name" value="TT1751-like"/>
    <property type="match status" value="1"/>
</dbReference>
<proteinExistence type="predicted"/>
<accession>A0ABW8IVJ4</accession>